<name>D2R6F5_PIRSD</name>
<protein>
    <recommendedName>
        <fullName evidence="4">Lipoprotein</fullName>
    </recommendedName>
</protein>
<dbReference type="eggNOG" id="ENOG5033FU9">
    <property type="taxonomic scope" value="Bacteria"/>
</dbReference>
<evidence type="ECO:0000256" key="1">
    <source>
        <dbReference type="SAM" id="SignalP"/>
    </source>
</evidence>
<gene>
    <name evidence="2" type="ordered locus">Psta_0848</name>
</gene>
<evidence type="ECO:0000313" key="2">
    <source>
        <dbReference type="EMBL" id="ADB15533.1"/>
    </source>
</evidence>
<dbReference type="HOGENOM" id="CLU_955985_0_0_0"/>
<organism evidence="2 3">
    <name type="scientific">Pirellula staleyi (strain ATCC 27377 / DSM 6068 / ICPB 4128)</name>
    <name type="common">Pirella staleyi</name>
    <dbReference type="NCBI Taxonomy" id="530564"/>
    <lineage>
        <taxon>Bacteria</taxon>
        <taxon>Pseudomonadati</taxon>
        <taxon>Planctomycetota</taxon>
        <taxon>Planctomycetia</taxon>
        <taxon>Pirellulales</taxon>
        <taxon>Pirellulaceae</taxon>
        <taxon>Pirellula</taxon>
    </lineage>
</organism>
<dbReference type="AlphaFoldDB" id="D2R6F5"/>
<dbReference type="EMBL" id="CP001848">
    <property type="protein sequence ID" value="ADB15533.1"/>
    <property type="molecule type" value="Genomic_DNA"/>
</dbReference>
<evidence type="ECO:0000313" key="3">
    <source>
        <dbReference type="Proteomes" id="UP000001887"/>
    </source>
</evidence>
<feature type="signal peptide" evidence="1">
    <location>
        <begin position="1"/>
        <end position="25"/>
    </location>
</feature>
<keyword evidence="1" id="KW-0732">Signal</keyword>
<dbReference type="OrthoDB" id="252515at2"/>
<proteinExistence type="predicted"/>
<keyword evidence="3" id="KW-1185">Reference proteome</keyword>
<evidence type="ECO:0008006" key="4">
    <source>
        <dbReference type="Google" id="ProtNLM"/>
    </source>
</evidence>
<dbReference type="STRING" id="530564.Psta_0848"/>
<reference evidence="2 3" key="1">
    <citation type="journal article" date="2009" name="Stand. Genomic Sci.">
        <title>Complete genome sequence of Pirellula staleyi type strain (ATCC 27377).</title>
        <authorList>
            <person name="Clum A."/>
            <person name="Tindall B.J."/>
            <person name="Sikorski J."/>
            <person name="Ivanova N."/>
            <person name="Mavrommatis K."/>
            <person name="Lucas S."/>
            <person name="Glavina del Rio T."/>
            <person name="Nolan M."/>
            <person name="Chen F."/>
            <person name="Tice H."/>
            <person name="Pitluck S."/>
            <person name="Cheng J.F."/>
            <person name="Chertkov O."/>
            <person name="Brettin T."/>
            <person name="Han C."/>
            <person name="Detter J.C."/>
            <person name="Kuske C."/>
            <person name="Bruce D."/>
            <person name="Goodwin L."/>
            <person name="Ovchinikova G."/>
            <person name="Pati A."/>
            <person name="Mikhailova N."/>
            <person name="Chen A."/>
            <person name="Palaniappan K."/>
            <person name="Land M."/>
            <person name="Hauser L."/>
            <person name="Chang Y.J."/>
            <person name="Jeffries C.D."/>
            <person name="Chain P."/>
            <person name="Rohde M."/>
            <person name="Goker M."/>
            <person name="Bristow J."/>
            <person name="Eisen J.A."/>
            <person name="Markowitz V."/>
            <person name="Hugenholtz P."/>
            <person name="Kyrpides N.C."/>
            <person name="Klenk H.P."/>
            <person name="Lapidus A."/>
        </authorList>
    </citation>
    <scope>NUCLEOTIDE SEQUENCE [LARGE SCALE GENOMIC DNA]</scope>
    <source>
        <strain evidence="3">ATCC 27377 / DSM 6068 / ICPB 4128</strain>
    </source>
</reference>
<sequence precursor="true">MSATDYLRAALVGLCLAMAGCAPFAKMPDPGTSALPPAKMSSDSVVLEVAFAHQMASDDKSYAAIWQQADEQHFSTELREKLFANGLRVGVFNQSLPAELRTLLDGKEEWLEQRAEDVSTTDTETPRTQRRMQCRHGRRAKVVVSKTYDSLSLLTYEHGQVHGRLVEKAQCLFGLKPYLEGDGRVRLDLTPEVEHGELKSQWVGQEGSLLQRIGRERLVLDELRFQATLAPGQVLLVSTTPDIKGLGERCFVETAGGTNQRTLLVVRVAQTQHDDLFAPDKLAAPLATPVE</sequence>
<feature type="chain" id="PRO_5003036228" description="Lipoprotein" evidence="1">
    <location>
        <begin position="26"/>
        <end position="291"/>
    </location>
</feature>
<dbReference type="KEGG" id="psl:Psta_0848"/>
<accession>D2R6F5</accession>
<dbReference type="Proteomes" id="UP000001887">
    <property type="component" value="Chromosome"/>
</dbReference>